<gene>
    <name evidence="3" type="ORF">APR40_11210</name>
</gene>
<dbReference type="AlphaFoldDB" id="A0A2N0TX87"/>
<evidence type="ECO:0000259" key="1">
    <source>
        <dbReference type="Pfam" id="PF18491"/>
    </source>
</evidence>
<evidence type="ECO:0000259" key="2">
    <source>
        <dbReference type="Pfam" id="PF21598"/>
    </source>
</evidence>
<proteinExistence type="predicted"/>
<dbReference type="InterPro" id="IPR048797">
    <property type="entry name" value="PvuRts1I-like_N"/>
</dbReference>
<dbReference type="Pfam" id="PF18491">
    <property type="entry name" value="SRA"/>
    <property type="match status" value="1"/>
</dbReference>
<reference evidence="3 4" key="1">
    <citation type="submission" date="2015-10" db="EMBL/GenBank/DDBJ databases">
        <title>Draft genome sequence of Salegentibacter salinarum KCTC 12975.</title>
        <authorList>
            <person name="Lin W."/>
            <person name="Zheng Q."/>
        </authorList>
    </citation>
    <scope>NUCLEOTIDE SEQUENCE [LARGE SCALE GENOMIC DNA]</scope>
    <source>
        <strain evidence="3 4">KCTC 12974</strain>
    </source>
</reference>
<sequence>MTNSKYYLSKKEYIRKQIARTNKKDYENYVVSRIVHLLDNLDVKFVTQQYVQKENGYYMADLYFPQLNYFVEIDESHHLKQEKADQIRDADFQNVVGIRPRRIDVCNATIEDINNQCDKTVEEIETIIDNKRTKNEFVPWDPSKEFNPDTWIKKGKITTKDKVAFRRIVDGCKALGLDYKGFQRAGAKHPFEQNTLIWFPKLYQNGVWENFYDEEKGVIQEKNIESKEKRIKHIEYHLNDPLKRRIVFARVRDPLGFILYRFRGVFELDEDTSNYKDGLCWRRTSNEAKTYNYRKIELPSLI</sequence>
<dbReference type="EMBL" id="LKTR01000016">
    <property type="protein sequence ID" value="PKD19268.1"/>
    <property type="molecule type" value="Genomic_DNA"/>
</dbReference>
<dbReference type="Pfam" id="PF21598">
    <property type="entry name" value="PvuRts1I-like_N"/>
    <property type="match status" value="1"/>
</dbReference>
<dbReference type="InterPro" id="IPR040674">
    <property type="entry name" value="PvuRts1I-like_SRA"/>
</dbReference>
<evidence type="ECO:0000313" key="3">
    <source>
        <dbReference type="EMBL" id="PKD19268.1"/>
    </source>
</evidence>
<feature type="domain" description="Restriction endonuclease PvuRts1 I-like N-terminal" evidence="2">
    <location>
        <begin position="12"/>
        <end position="126"/>
    </location>
</feature>
<protein>
    <submittedName>
        <fullName evidence="3">Uncharacterized protein</fullName>
    </submittedName>
</protein>
<evidence type="ECO:0000313" key="4">
    <source>
        <dbReference type="Proteomes" id="UP000232533"/>
    </source>
</evidence>
<name>A0A2N0TX87_9FLAO</name>
<feature type="domain" description="PvuRts1 I-like SET and RING associated" evidence="1">
    <location>
        <begin position="151"/>
        <end position="289"/>
    </location>
</feature>
<dbReference type="Proteomes" id="UP000232533">
    <property type="component" value="Unassembled WGS sequence"/>
</dbReference>
<accession>A0A2N0TX87</accession>
<comment type="caution">
    <text evidence="3">The sequence shown here is derived from an EMBL/GenBank/DDBJ whole genome shotgun (WGS) entry which is preliminary data.</text>
</comment>
<organism evidence="3 4">
    <name type="scientific">Salegentibacter salarius</name>
    <dbReference type="NCBI Taxonomy" id="435906"/>
    <lineage>
        <taxon>Bacteria</taxon>
        <taxon>Pseudomonadati</taxon>
        <taxon>Bacteroidota</taxon>
        <taxon>Flavobacteriia</taxon>
        <taxon>Flavobacteriales</taxon>
        <taxon>Flavobacteriaceae</taxon>
        <taxon>Salegentibacter</taxon>
    </lineage>
</organism>